<dbReference type="Pfam" id="PF02659">
    <property type="entry name" value="Mntp"/>
    <property type="match status" value="1"/>
</dbReference>
<keyword evidence="4 8" id="KW-1133">Transmembrane helix</keyword>
<evidence type="ECO:0000256" key="4">
    <source>
        <dbReference type="ARBA" id="ARBA00022989"/>
    </source>
</evidence>
<evidence type="ECO:0000256" key="3">
    <source>
        <dbReference type="ARBA" id="ARBA00022692"/>
    </source>
</evidence>
<evidence type="ECO:0000256" key="7">
    <source>
        <dbReference type="ARBA" id="ARBA00023211"/>
    </source>
</evidence>
<keyword evidence="6 8" id="KW-0472">Membrane</keyword>
<name>G7V9H7_THELD</name>
<proteinExistence type="inferred from homology"/>
<dbReference type="KEGG" id="tli:Tlie_0794"/>
<evidence type="ECO:0000256" key="8">
    <source>
        <dbReference type="HAMAP-Rule" id="MF_01521"/>
    </source>
</evidence>
<dbReference type="PANTHER" id="PTHR35529">
    <property type="entry name" value="MANGANESE EFFLUX PUMP MNTP-RELATED"/>
    <property type="match status" value="1"/>
</dbReference>
<dbReference type="AlphaFoldDB" id="G7V9H7"/>
<dbReference type="HOGENOM" id="CLU_096410_3_0_0"/>
<dbReference type="EMBL" id="CP003096">
    <property type="protein sequence ID" value="AER66527.1"/>
    <property type="molecule type" value="Genomic_DNA"/>
</dbReference>
<evidence type="ECO:0000256" key="1">
    <source>
        <dbReference type="ARBA" id="ARBA00022448"/>
    </source>
</evidence>
<keyword evidence="7 8" id="KW-0464">Manganese</keyword>
<dbReference type="STRING" id="580340.Tlie_0794"/>
<keyword evidence="10" id="KW-1185">Reference proteome</keyword>
<reference evidence="9 10" key="2">
    <citation type="journal article" date="2012" name="Stand. Genomic Sci.">
        <title>Genome sequence of the moderately thermophilic, amino-acid-degrading and sulfur-reducing bacterium Thermovirga lienii type strain (Cas60314(T)).</title>
        <authorList>
            <person name="Goker M."/>
            <person name="Saunders E."/>
            <person name="Lapidus A."/>
            <person name="Nolan M."/>
            <person name="Lucas S."/>
            <person name="Hammon N."/>
            <person name="Deshpande S."/>
            <person name="Cheng J.F."/>
            <person name="Han C."/>
            <person name="Tapia R."/>
            <person name="Goodwin L.A."/>
            <person name="Pitluck S."/>
            <person name="Liolios K."/>
            <person name="Mavromatis K."/>
            <person name="Pagani I."/>
            <person name="Ivanova N."/>
            <person name="Mikhailova N."/>
            <person name="Pati A."/>
            <person name="Chen A."/>
            <person name="Palaniappan K."/>
            <person name="Land M."/>
            <person name="Chang Y.J."/>
            <person name="Jeffries C.D."/>
            <person name="Brambilla E.M."/>
            <person name="Rohde M."/>
            <person name="Spring S."/>
            <person name="Detter J.C."/>
            <person name="Woyke T."/>
            <person name="Bristow J."/>
            <person name="Eisen J.A."/>
            <person name="Markowitz V."/>
            <person name="Hugenholtz P."/>
            <person name="Kyrpides N.C."/>
            <person name="Klenk H.P."/>
        </authorList>
    </citation>
    <scope>NUCLEOTIDE SEQUENCE [LARGE SCALE GENOMIC DNA]</scope>
    <source>
        <strain evidence="10">ATCC BAA-1197 / DSM 17291 / Cas60314</strain>
    </source>
</reference>
<evidence type="ECO:0000256" key="5">
    <source>
        <dbReference type="ARBA" id="ARBA00023065"/>
    </source>
</evidence>
<dbReference type="PANTHER" id="PTHR35529:SF1">
    <property type="entry name" value="MANGANESE EFFLUX PUMP MNTP-RELATED"/>
    <property type="match status" value="1"/>
</dbReference>
<comment type="subcellular location">
    <subcellularLocation>
        <location evidence="8">Cell inner membrane</location>
        <topology evidence="8">Multi-pass membrane protein</topology>
    </subcellularLocation>
</comment>
<feature type="transmembrane region" description="Helical" evidence="8">
    <location>
        <begin position="166"/>
        <end position="183"/>
    </location>
</feature>
<feature type="transmembrane region" description="Helical" evidence="8">
    <location>
        <begin position="6"/>
        <end position="27"/>
    </location>
</feature>
<comment type="function">
    <text evidence="8">Probably functions as a manganese efflux pump.</text>
</comment>
<evidence type="ECO:0000256" key="2">
    <source>
        <dbReference type="ARBA" id="ARBA00022475"/>
    </source>
</evidence>
<dbReference type="InterPro" id="IPR003810">
    <property type="entry name" value="Mntp/YtaF"/>
</dbReference>
<organism evidence="9 10">
    <name type="scientific">Thermovirga lienii (strain ATCC BAA-1197 / DSM 17291 / Cas60314)</name>
    <dbReference type="NCBI Taxonomy" id="580340"/>
    <lineage>
        <taxon>Bacteria</taxon>
        <taxon>Thermotogati</taxon>
        <taxon>Synergistota</taxon>
        <taxon>Synergistia</taxon>
        <taxon>Synergistales</taxon>
        <taxon>Thermovirgaceae</taxon>
        <taxon>Thermovirga</taxon>
    </lineage>
</organism>
<keyword evidence="2 8" id="KW-1003">Cell membrane</keyword>
<feature type="transmembrane region" description="Helical" evidence="8">
    <location>
        <begin position="133"/>
        <end position="154"/>
    </location>
</feature>
<feature type="transmembrane region" description="Helical" evidence="8">
    <location>
        <begin position="70"/>
        <end position="86"/>
    </location>
</feature>
<keyword evidence="1 8" id="KW-0813">Transport</keyword>
<keyword evidence="5 8" id="KW-0406">Ion transport</keyword>
<gene>
    <name evidence="8" type="primary">mntP</name>
    <name evidence="9" type="ordered locus">Tlie_0794</name>
</gene>
<reference evidence="10" key="1">
    <citation type="submission" date="2011-10" db="EMBL/GenBank/DDBJ databases">
        <title>The complete genome of chromosome of Thermovirga lienii DSM 17291.</title>
        <authorList>
            <consortium name="US DOE Joint Genome Institute (JGI-PGF)"/>
            <person name="Lucas S."/>
            <person name="Copeland A."/>
            <person name="Lapidus A."/>
            <person name="Glavina del Rio T."/>
            <person name="Dalin E."/>
            <person name="Tice H."/>
            <person name="Bruce D."/>
            <person name="Goodwin L."/>
            <person name="Pitluck S."/>
            <person name="Peters L."/>
            <person name="Mikhailova N."/>
            <person name="Saunders E."/>
            <person name="Kyrpides N."/>
            <person name="Mavromatis K."/>
            <person name="Ivanova N."/>
            <person name="Last F.I."/>
            <person name="Brettin T."/>
            <person name="Detter J.C."/>
            <person name="Han C."/>
            <person name="Larimer F."/>
            <person name="Land M."/>
            <person name="Hauser L."/>
            <person name="Markowitz V."/>
            <person name="Cheng J.-F."/>
            <person name="Hugenholtz P."/>
            <person name="Woyke T."/>
            <person name="Wu D."/>
            <person name="Spring S."/>
            <person name="Schroeder M."/>
            <person name="Brambilla E.-M."/>
            <person name="Klenk H.-P."/>
            <person name="Eisen J.A."/>
        </authorList>
    </citation>
    <scope>NUCLEOTIDE SEQUENCE [LARGE SCALE GENOMIC DNA]</scope>
    <source>
        <strain evidence="10">ATCC BAA-1197 / DSM 17291 / Cas60314</strain>
    </source>
</reference>
<dbReference type="GO" id="GO:0005384">
    <property type="term" value="F:manganese ion transmembrane transporter activity"/>
    <property type="evidence" value="ECO:0007669"/>
    <property type="project" value="UniProtKB-UniRule"/>
</dbReference>
<dbReference type="OrthoDB" id="9787346at2"/>
<dbReference type="eggNOG" id="COG1971">
    <property type="taxonomic scope" value="Bacteria"/>
</dbReference>
<dbReference type="HAMAP" id="MF_01521">
    <property type="entry name" value="MntP_pump"/>
    <property type="match status" value="1"/>
</dbReference>
<comment type="similarity">
    <text evidence="8">Belongs to the MntP (TC 9.B.29) family.</text>
</comment>
<evidence type="ECO:0000256" key="6">
    <source>
        <dbReference type="ARBA" id="ARBA00023136"/>
    </source>
</evidence>
<keyword evidence="3 8" id="KW-0812">Transmembrane</keyword>
<dbReference type="Proteomes" id="UP000005868">
    <property type="component" value="Chromosome"/>
</dbReference>
<feature type="transmembrane region" description="Helical" evidence="8">
    <location>
        <begin position="39"/>
        <end position="58"/>
    </location>
</feature>
<keyword evidence="8" id="KW-0997">Cell inner membrane</keyword>
<protein>
    <recommendedName>
        <fullName evidence="8">Putative manganese efflux pump MntP</fullName>
    </recommendedName>
</protein>
<sequence>MNLGVTLALAFGLSMDAFAVSLGYALASIRLRSSDMLKLAASFGLFQAGMPLAGWLLADRFVNIIKAWDHWVAFFLLFAIGLHMIYSGFHGDGTLPQKTDRLSTTTVLVLSIGTSIDAFAAGISFIGIEDIPIGNTVAVIGVVTFIFSTVAMIFGKRLGKSLSSKATLLGGVVLIGVGVKILLEHILK</sequence>
<dbReference type="GO" id="GO:0005886">
    <property type="term" value="C:plasma membrane"/>
    <property type="evidence" value="ECO:0007669"/>
    <property type="project" value="UniProtKB-SubCell"/>
</dbReference>
<accession>G7V9H7</accession>
<evidence type="ECO:0000313" key="10">
    <source>
        <dbReference type="Proteomes" id="UP000005868"/>
    </source>
</evidence>
<dbReference type="InterPro" id="IPR022929">
    <property type="entry name" value="Put_MntP"/>
</dbReference>
<evidence type="ECO:0000313" key="9">
    <source>
        <dbReference type="EMBL" id="AER66527.1"/>
    </source>
</evidence>
<feature type="transmembrane region" description="Helical" evidence="8">
    <location>
        <begin position="107"/>
        <end position="127"/>
    </location>
</feature>